<dbReference type="InterPro" id="IPR010093">
    <property type="entry name" value="SinI_DNA-bd"/>
</dbReference>
<dbReference type="GO" id="GO:0015074">
    <property type="term" value="P:DNA integration"/>
    <property type="evidence" value="ECO:0007669"/>
    <property type="project" value="UniProtKB-KW"/>
</dbReference>
<dbReference type="SUPFAM" id="SSF53041">
    <property type="entry name" value="Resolvase-like"/>
    <property type="match status" value="1"/>
</dbReference>
<dbReference type="InterPro" id="IPR036162">
    <property type="entry name" value="Resolvase-like_N_sf"/>
</dbReference>
<dbReference type="Gene3D" id="1.10.1660.10">
    <property type="match status" value="1"/>
</dbReference>
<dbReference type="PANTHER" id="PTHR36172">
    <property type="match status" value="1"/>
</dbReference>
<dbReference type="Proteomes" id="UP000179524">
    <property type="component" value="Unassembled WGS sequence"/>
</dbReference>
<dbReference type="SUPFAM" id="SSF46955">
    <property type="entry name" value="Putative DNA-binding domain"/>
    <property type="match status" value="1"/>
</dbReference>
<evidence type="ECO:0008006" key="9">
    <source>
        <dbReference type="Google" id="ProtNLM"/>
    </source>
</evidence>
<feature type="domain" description="HTH merR-type" evidence="5">
    <location>
        <begin position="1"/>
        <end position="44"/>
    </location>
</feature>
<sequence>MYTLKEAANILGVSSSTLRRWEKEGKITSTRTSGGHRRYTTEDLSNVNKNKVKNPKMTIGYCRVSSSDQKDDLKRQVKMLVNIALLMVTLSKLLKI</sequence>
<dbReference type="PROSITE" id="PS00397">
    <property type="entry name" value="RECOMBINASES_1"/>
    <property type="match status" value="1"/>
</dbReference>
<dbReference type="GO" id="GO:0000150">
    <property type="term" value="F:DNA strand exchange activity"/>
    <property type="evidence" value="ECO:0007669"/>
    <property type="project" value="InterPro"/>
</dbReference>
<dbReference type="AlphaFoldDB" id="A0A1S2LFD9"/>
<dbReference type="PROSITE" id="PS51736">
    <property type="entry name" value="RECOMBINASES_3"/>
    <property type="match status" value="1"/>
</dbReference>
<dbReference type="GO" id="GO:0006355">
    <property type="term" value="P:regulation of DNA-templated transcription"/>
    <property type="evidence" value="ECO:0007669"/>
    <property type="project" value="InterPro"/>
</dbReference>
<name>A0A1S2LFD9_9BACI</name>
<dbReference type="EMBL" id="MLQR01000043">
    <property type="protein sequence ID" value="OIJ11242.1"/>
    <property type="molecule type" value="Genomic_DNA"/>
</dbReference>
<dbReference type="InterPro" id="IPR006119">
    <property type="entry name" value="Resolv_N"/>
</dbReference>
<dbReference type="PANTHER" id="PTHR36172:SF1">
    <property type="entry name" value="RESOLVASE-RELATED"/>
    <property type="match status" value="1"/>
</dbReference>
<dbReference type="InterPro" id="IPR000551">
    <property type="entry name" value="MerR-type_HTH_dom"/>
</dbReference>
<dbReference type="InterPro" id="IPR051491">
    <property type="entry name" value="Recombinase/Transposase-rel"/>
</dbReference>
<keyword evidence="2" id="KW-0238">DNA-binding</keyword>
<gene>
    <name evidence="7" type="ORF">BKP37_16495</name>
</gene>
<dbReference type="SMART" id="SM00422">
    <property type="entry name" value="HTH_MERR"/>
    <property type="match status" value="1"/>
</dbReference>
<keyword evidence="1" id="KW-0229">DNA integration</keyword>
<dbReference type="NCBIfam" id="TIGR01764">
    <property type="entry name" value="excise"/>
    <property type="match status" value="1"/>
</dbReference>
<keyword evidence="8" id="KW-1185">Reference proteome</keyword>
<comment type="caution">
    <text evidence="7">The sequence shown here is derived from an EMBL/GenBank/DDBJ whole genome shotgun (WGS) entry which is preliminary data.</text>
</comment>
<dbReference type="CDD" id="cd04762">
    <property type="entry name" value="HTH_MerR-trunc"/>
    <property type="match status" value="1"/>
</dbReference>
<protein>
    <recommendedName>
        <fullName evidence="9">HTH merR-type domain-containing protein</fullName>
    </recommendedName>
</protein>
<evidence type="ECO:0000256" key="1">
    <source>
        <dbReference type="ARBA" id="ARBA00022908"/>
    </source>
</evidence>
<proteinExistence type="predicted"/>
<dbReference type="Pfam" id="PF00376">
    <property type="entry name" value="MerR"/>
    <property type="match status" value="1"/>
</dbReference>
<organism evidence="7 8">
    <name type="scientific">Anaerobacillus alkalilacustris</name>
    <dbReference type="NCBI Taxonomy" id="393763"/>
    <lineage>
        <taxon>Bacteria</taxon>
        <taxon>Bacillati</taxon>
        <taxon>Bacillota</taxon>
        <taxon>Bacilli</taxon>
        <taxon>Bacillales</taxon>
        <taxon>Bacillaceae</taxon>
        <taxon>Anaerobacillus</taxon>
    </lineage>
</organism>
<feature type="domain" description="Resolvase/invertase-type recombinase catalytic" evidence="6">
    <location>
        <begin position="57"/>
        <end position="96"/>
    </location>
</feature>
<evidence type="ECO:0000256" key="4">
    <source>
        <dbReference type="PROSITE-ProRule" id="PRU10137"/>
    </source>
</evidence>
<keyword evidence="3" id="KW-0233">DNA recombination</keyword>
<evidence type="ECO:0000256" key="2">
    <source>
        <dbReference type="ARBA" id="ARBA00023125"/>
    </source>
</evidence>
<evidence type="ECO:0000313" key="7">
    <source>
        <dbReference type="EMBL" id="OIJ11242.1"/>
    </source>
</evidence>
<evidence type="ECO:0000313" key="8">
    <source>
        <dbReference type="Proteomes" id="UP000179524"/>
    </source>
</evidence>
<reference evidence="7 8" key="1">
    <citation type="submission" date="2016-10" db="EMBL/GenBank/DDBJ databases">
        <title>Draft genome sequences of four alkaliphilic bacteria belonging to the Anaerobacillus genus.</title>
        <authorList>
            <person name="Bassil N.M."/>
            <person name="Lloyd J.R."/>
        </authorList>
    </citation>
    <scope>NUCLEOTIDE SEQUENCE [LARGE SCALE GENOMIC DNA]</scope>
    <source>
        <strain evidence="7 8">DSM 18345</strain>
    </source>
</reference>
<dbReference type="InterPro" id="IPR009061">
    <property type="entry name" value="DNA-bd_dom_put_sf"/>
</dbReference>
<evidence type="ECO:0000256" key="3">
    <source>
        <dbReference type="ARBA" id="ARBA00023172"/>
    </source>
</evidence>
<dbReference type="GO" id="GO:0003677">
    <property type="term" value="F:DNA binding"/>
    <property type="evidence" value="ECO:0007669"/>
    <property type="project" value="UniProtKB-KW"/>
</dbReference>
<evidence type="ECO:0000259" key="6">
    <source>
        <dbReference type="PROSITE" id="PS51736"/>
    </source>
</evidence>
<dbReference type="PROSITE" id="PS50937">
    <property type="entry name" value="HTH_MERR_2"/>
    <property type="match status" value="1"/>
</dbReference>
<feature type="active site" description="O-(5'-phospho-DNA)-serine intermediate" evidence="4">
    <location>
        <position position="65"/>
    </location>
</feature>
<accession>A0A1S2LFD9</accession>
<dbReference type="InterPro" id="IPR006118">
    <property type="entry name" value="Recombinase_CS"/>
</dbReference>
<evidence type="ECO:0000259" key="5">
    <source>
        <dbReference type="PROSITE" id="PS50937"/>
    </source>
</evidence>